<evidence type="ECO:0000256" key="2">
    <source>
        <dbReference type="ARBA" id="ARBA00022857"/>
    </source>
</evidence>
<dbReference type="PANTHER" id="PTHR38011">
    <property type="entry name" value="DIHYDROFOLATE REDUCTASE FAMILY PROTEIN (AFU_ORTHOLOGUE AFUA_8G06820)"/>
    <property type="match status" value="1"/>
</dbReference>
<name>A0A660LAI3_9ACTN</name>
<dbReference type="RefSeq" id="WP_121248994.1">
    <property type="nucleotide sequence ID" value="NZ_RBIL01000001.1"/>
</dbReference>
<keyword evidence="3" id="KW-0560">Oxidoreductase</keyword>
<dbReference type="Proteomes" id="UP000278962">
    <property type="component" value="Unassembled WGS sequence"/>
</dbReference>
<dbReference type="InterPro" id="IPR024072">
    <property type="entry name" value="DHFR-like_dom_sf"/>
</dbReference>
<dbReference type="OrthoDB" id="5243299at2"/>
<dbReference type="Pfam" id="PF01872">
    <property type="entry name" value="RibD_C"/>
    <property type="match status" value="1"/>
</dbReference>
<comment type="pathway">
    <text evidence="1">Cofactor biosynthesis; riboflavin biosynthesis.</text>
</comment>
<sequence>MFHRLDPAGEPRDGSTLLAEADLGTLASDARPYTFFNFVSTVDGRAALDGSTRPLGGDADLEMLLSLRATADAVLIGPGTVRAEGYGRLVGPARRPSSPPAVLISRRFEIPWEAGLFAAADQPVIVYGPADAPDAPAVAAPVEVVRLDECTPAAALADLRARGIRALLSEGGPTLFRALLADDLVDELFLTLTPVITGDGDELSIVEGGRLPDVSRFALRWVLRADDELFLRYAVVR</sequence>
<evidence type="ECO:0000256" key="1">
    <source>
        <dbReference type="ARBA" id="ARBA00005104"/>
    </source>
</evidence>
<dbReference type="PANTHER" id="PTHR38011:SF7">
    <property type="entry name" value="2,5-DIAMINO-6-RIBOSYLAMINO-4(3H)-PYRIMIDINONE 5'-PHOSPHATE REDUCTASE"/>
    <property type="match status" value="1"/>
</dbReference>
<feature type="domain" description="Bacterial bifunctional deaminase-reductase C-terminal" evidence="4">
    <location>
        <begin position="32"/>
        <end position="213"/>
    </location>
</feature>
<comment type="caution">
    <text evidence="5">The sequence shown here is derived from an EMBL/GenBank/DDBJ whole genome shotgun (WGS) entry which is preliminary data.</text>
</comment>
<reference evidence="5 6" key="1">
    <citation type="submission" date="2018-10" db="EMBL/GenBank/DDBJ databases">
        <title>Genomic Encyclopedia of Archaeal and Bacterial Type Strains, Phase II (KMG-II): from individual species to whole genera.</title>
        <authorList>
            <person name="Goeker M."/>
        </authorList>
    </citation>
    <scope>NUCLEOTIDE SEQUENCE [LARGE SCALE GENOMIC DNA]</scope>
    <source>
        <strain evidence="5 6">DSM 14954</strain>
    </source>
</reference>
<keyword evidence="2" id="KW-0521">NADP</keyword>
<accession>A0A660LAI3</accession>
<dbReference type="Gene3D" id="3.40.430.10">
    <property type="entry name" value="Dihydrofolate Reductase, subunit A"/>
    <property type="match status" value="1"/>
</dbReference>
<dbReference type="EMBL" id="RBIL01000001">
    <property type="protein sequence ID" value="RKQ91406.1"/>
    <property type="molecule type" value="Genomic_DNA"/>
</dbReference>
<gene>
    <name evidence="5" type="ORF">C8N24_1228</name>
</gene>
<evidence type="ECO:0000313" key="5">
    <source>
        <dbReference type="EMBL" id="RKQ91406.1"/>
    </source>
</evidence>
<protein>
    <submittedName>
        <fullName evidence="5">Riboflavin biosynthesis pyrimidine reductase</fullName>
    </submittedName>
</protein>
<dbReference type="GO" id="GO:0009231">
    <property type="term" value="P:riboflavin biosynthetic process"/>
    <property type="evidence" value="ECO:0007669"/>
    <property type="project" value="InterPro"/>
</dbReference>
<dbReference type="InterPro" id="IPR002734">
    <property type="entry name" value="RibDG_C"/>
</dbReference>
<dbReference type="AlphaFoldDB" id="A0A660LAI3"/>
<dbReference type="GO" id="GO:0008703">
    <property type="term" value="F:5-amino-6-(5-phosphoribosylamino)uracil reductase activity"/>
    <property type="evidence" value="ECO:0007669"/>
    <property type="project" value="InterPro"/>
</dbReference>
<keyword evidence="6" id="KW-1185">Reference proteome</keyword>
<dbReference type="InterPro" id="IPR050765">
    <property type="entry name" value="Riboflavin_Biosynth_HTPR"/>
</dbReference>
<dbReference type="SUPFAM" id="SSF53597">
    <property type="entry name" value="Dihydrofolate reductase-like"/>
    <property type="match status" value="1"/>
</dbReference>
<evidence type="ECO:0000313" key="6">
    <source>
        <dbReference type="Proteomes" id="UP000278962"/>
    </source>
</evidence>
<evidence type="ECO:0000256" key="3">
    <source>
        <dbReference type="ARBA" id="ARBA00023002"/>
    </source>
</evidence>
<proteinExistence type="predicted"/>
<organism evidence="5 6">
    <name type="scientific">Solirubrobacter pauli</name>
    <dbReference type="NCBI Taxonomy" id="166793"/>
    <lineage>
        <taxon>Bacteria</taxon>
        <taxon>Bacillati</taxon>
        <taxon>Actinomycetota</taxon>
        <taxon>Thermoleophilia</taxon>
        <taxon>Solirubrobacterales</taxon>
        <taxon>Solirubrobacteraceae</taxon>
        <taxon>Solirubrobacter</taxon>
    </lineage>
</organism>
<evidence type="ECO:0000259" key="4">
    <source>
        <dbReference type="Pfam" id="PF01872"/>
    </source>
</evidence>